<name>A0A1I3M9S3_9FLAO</name>
<proteinExistence type="predicted"/>
<evidence type="ECO:0000256" key="1">
    <source>
        <dbReference type="SAM" id="Phobius"/>
    </source>
</evidence>
<dbReference type="EMBL" id="FORM01000003">
    <property type="protein sequence ID" value="SFI93475.1"/>
    <property type="molecule type" value="Genomic_DNA"/>
</dbReference>
<evidence type="ECO:0000313" key="3">
    <source>
        <dbReference type="Proteomes" id="UP000199559"/>
    </source>
</evidence>
<protein>
    <submittedName>
        <fullName evidence="2">Uncharacterized protein</fullName>
    </submittedName>
</protein>
<dbReference type="Proteomes" id="UP000199559">
    <property type="component" value="Unassembled WGS sequence"/>
</dbReference>
<evidence type="ECO:0000313" key="2">
    <source>
        <dbReference type="EMBL" id="SFI93475.1"/>
    </source>
</evidence>
<gene>
    <name evidence="2" type="ORF">SAMN05443431_10359</name>
</gene>
<accession>A0A1I3M9S3</accession>
<dbReference type="AlphaFoldDB" id="A0A1I3M9S3"/>
<feature type="transmembrane region" description="Helical" evidence="1">
    <location>
        <begin position="6"/>
        <end position="23"/>
    </location>
</feature>
<reference evidence="3" key="1">
    <citation type="submission" date="2016-10" db="EMBL/GenBank/DDBJ databases">
        <authorList>
            <person name="Varghese N."/>
            <person name="Submissions S."/>
        </authorList>
    </citation>
    <scope>NUCLEOTIDE SEQUENCE [LARGE SCALE GENOMIC DNA]</scope>
    <source>
        <strain evidence="3">DSM 28881</strain>
    </source>
</reference>
<keyword evidence="1" id="KW-0812">Transmembrane</keyword>
<keyword evidence="1" id="KW-1133">Transmembrane helix</keyword>
<keyword evidence="3" id="KW-1185">Reference proteome</keyword>
<sequence>MSTLFITLLFGFVFVIFCALLGSQKIKMRKNQIALDEENKKIEALLNKQNNSNDYNDFTDGHLYQ</sequence>
<organism evidence="2 3">
    <name type="scientific">Olleya namhaensis</name>
    <dbReference type="NCBI Taxonomy" id="1144750"/>
    <lineage>
        <taxon>Bacteria</taxon>
        <taxon>Pseudomonadati</taxon>
        <taxon>Bacteroidota</taxon>
        <taxon>Flavobacteriia</taxon>
        <taxon>Flavobacteriales</taxon>
        <taxon>Flavobacteriaceae</taxon>
    </lineage>
</organism>
<dbReference type="STRING" id="1144750.SAMN05443431_10359"/>
<keyword evidence="1" id="KW-0472">Membrane</keyword>